<gene>
    <name evidence="2" type="ORF">L211DRAFT_838418</name>
</gene>
<organism evidence="2 3">
    <name type="scientific">Terfezia boudieri ATCC MYA-4762</name>
    <dbReference type="NCBI Taxonomy" id="1051890"/>
    <lineage>
        <taxon>Eukaryota</taxon>
        <taxon>Fungi</taxon>
        <taxon>Dikarya</taxon>
        <taxon>Ascomycota</taxon>
        <taxon>Pezizomycotina</taxon>
        <taxon>Pezizomycetes</taxon>
        <taxon>Pezizales</taxon>
        <taxon>Pezizaceae</taxon>
        <taxon>Terfezia</taxon>
    </lineage>
</organism>
<dbReference type="PANTHER" id="PTHR38248">
    <property type="entry name" value="FUNK1 6"/>
    <property type="match status" value="1"/>
</dbReference>
<protein>
    <recommendedName>
        <fullName evidence="1">Fungal-type protein kinase domain-containing protein</fullName>
    </recommendedName>
</protein>
<dbReference type="OrthoDB" id="5584477at2759"/>
<dbReference type="InterPro" id="IPR040976">
    <property type="entry name" value="Pkinase_fungal"/>
</dbReference>
<evidence type="ECO:0000259" key="1">
    <source>
        <dbReference type="Pfam" id="PF17667"/>
    </source>
</evidence>
<proteinExistence type="predicted"/>
<dbReference type="EMBL" id="ML121545">
    <property type="protein sequence ID" value="RPB23566.1"/>
    <property type="molecule type" value="Genomic_DNA"/>
</dbReference>
<reference evidence="2 3" key="1">
    <citation type="journal article" date="2018" name="Nat. Ecol. Evol.">
        <title>Pezizomycetes genomes reveal the molecular basis of ectomycorrhizal truffle lifestyle.</title>
        <authorList>
            <person name="Murat C."/>
            <person name="Payen T."/>
            <person name="Noel B."/>
            <person name="Kuo A."/>
            <person name="Morin E."/>
            <person name="Chen J."/>
            <person name="Kohler A."/>
            <person name="Krizsan K."/>
            <person name="Balestrini R."/>
            <person name="Da Silva C."/>
            <person name="Montanini B."/>
            <person name="Hainaut M."/>
            <person name="Levati E."/>
            <person name="Barry K.W."/>
            <person name="Belfiori B."/>
            <person name="Cichocki N."/>
            <person name="Clum A."/>
            <person name="Dockter R.B."/>
            <person name="Fauchery L."/>
            <person name="Guy J."/>
            <person name="Iotti M."/>
            <person name="Le Tacon F."/>
            <person name="Lindquist E.A."/>
            <person name="Lipzen A."/>
            <person name="Malagnac F."/>
            <person name="Mello A."/>
            <person name="Molinier V."/>
            <person name="Miyauchi S."/>
            <person name="Poulain J."/>
            <person name="Riccioni C."/>
            <person name="Rubini A."/>
            <person name="Sitrit Y."/>
            <person name="Splivallo R."/>
            <person name="Traeger S."/>
            <person name="Wang M."/>
            <person name="Zifcakova L."/>
            <person name="Wipf D."/>
            <person name="Zambonelli A."/>
            <person name="Paolocci F."/>
            <person name="Nowrousian M."/>
            <person name="Ottonello S."/>
            <person name="Baldrian P."/>
            <person name="Spatafora J.W."/>
            <person name="Henrissat B."/>
            <person name="Nagy L.G."/>
            <person name="Aury J.M."/>
            <person name="Wincker P."/>
            <person name="Grigoriev I.V."/>
            <person name="Bonfante P."/>
            <person name="Martin F.M."/>
        </authorList>
    </citation>
    <scope>NUCLEOTIDE SEQUENCE [LARGE SCALE GENOMIC DNA]</scope>
    <source>
        <strain evidence="2 3">ATCC MYA-4762</strain>
    </source>
</reference>
<dbReference type="STRING" id="1051890.A0A3N4LLB0"/>
<dbReference type="PANTHER" id="PTHR38248:SF2">
    <property type="entry name" value="FUNK1 11"/>
    <property type="match status" value="1"/>
</dbReference>
<sequence>MMHLYGALIDLDYAVELGSTEARASGAVDRIGTYPFIAMGVLGNGEMHRYRHDLESFLYVLLWVCCYPVIPDPNPEQRDIMDNIWPRSHPLRTWIFADEETVTAHKEKNIVIREKMFEGLLGRFRSGFEGFKAVARRWRRTLWDLEGWGLCMIMPEGEGDMGGGSTGGIENASGGKRRWLLYDEVRIGVVNREAFSEARDALWELVQALAPGEGELQN</sequence>
<accession>A0A3N4LLB0</accession>
<keyword evidence="3" id="KW-1185">Reference proteome</keyword>
<feature type="domain" description="Fungal-type protein kinase" evidence="1">
    <location>
        <begin position="6"/>
        <end position="65"/>
    </location>
</feature>
<evidence type="ECO:0000313" key="2">
    <source>
        <dbReference type="EMBL" id="RPB23566.1"/>
    </source>
</evidence>
<evidence type="ECO:0000313" key="3">
    <source>
        <dbReference type="Proteomes" id="UP000267821"/>
    </source>
</evidence>
<name>A0A3N4LLB0_9PEZI</name>
<dbReference type="InParanoid" id="A0A3N4LLB0"/>
<dbReference type="Pfam" id="PF17667">
    <property type="entry name" value="Pkinase_fungal"/>
    <property type="match status" value="1"/>
</dbReference>
<dbReference type="AlphaFoldDB" id="A0A3N4LLB0"/>
<dbReference type="Proteomes" id="UP000267821">
    <property type="component" value="Unassembled WGS sequence"/>
</dbReference>